<dbReference type="PANTHER" id="PTHR10174">
    <property type="entry name" value="ALPHA-TOCOPHEROL TRANSFER PROTEIN-RELATED"/>
    <property type="match status" value="1"/>
</dbReference>
<dbReference type="STRING" id="30069.A0A182YPC8"/>
<evidence type="ECO:0000313" key="3">
    <source>
        <dbReference type="Proteomes" id="UP000076408"/>
    </source>
</evidence>
<proteinExistence type="predicted"/>
<dbReference type="SUPFAM" id="SSF52087">
    <property type="entry name" value="CRAL/TRIO domain"/>
    <property type="match status" value="4"/>
</dbReference>
<name>A0A182YPC8_ANOST</name>
<dbReference type="SMART" id="SM01100">
    <property type="entry name" value="CRAL_TRIO_N"/>
    <property type="match status" value="3"/>
</dbReference>
<organism evidence="2 3">
    <name type="scientific">Anopheles stephensi</name>
    <name type="common">Indo-Pakistan malaria mosquito</name>
    <dbReference type="NCBI Taxonomy" id="30069"/>
    <lineage>
        <taxon>Eukaryota</taxon>
        <taxon>Metazoa</taxon>
        <taxon>Ecdysozoa</taxon>
        <taxon>Arthropoda</taxon>
        <taxon>Hexapoda</taxon>
        <taxon>Insecta</taxon>
        <taxon>Pterygota</taxon>
        <taxon>Neoptera</taxon>
        <taxon>Endopterygota</taxon>
        <taxon>Diptera</taxon>
        <taxon>Nematocera</taxon>
        <taxon>Culicoidea</taxon>
        <taxon>Culicidae</taxon>
        <taxon>Anophelinae</taxon>
        <taxon>Anopheles</taxon>
    </lineage>
</organism>
<dbReference type="Pfam" id="PF00650">
    <property type="entry name" value="CRAL_TRIO"/>
    <property type="match status" value="3"/>
</dbReference>
<dbReference type="VEuPathDB" id="VectorBase:ASTEI20_040294"/>
<dbReference type="VEuPathDB" id="VectorBase:ASTEI20_045546"/>
<dbReference type="InterPro" id="IPR036273">
    <property type="entry name" value="CRAL/TRIO_N_dom_sf"/>
</dbReference>
<dbReference type="CDD" id="cd00170">
    <property type="entry name" value="SEC14"/>
    <property type="match status" value="3"/>
</dbReference>
<accession>A0A182YPC8</accession>
<dbReference type="Gene3D" id="1.20.5.1200">
    <property type="entry name" value="Alpha-tocopherol transfer"/>
    <property type="match status" value="3"/>
</dbReference>
<dbReference type="SMART" id="SM00516">
    <property type="entry name" value="SEC14"/>
    <property type="match status" value="3"/>
</dbReference>
<evidence type="ECO:0000259" key="1">
    <source>
        <dbReference type="PROSITE" id="PS50191"/>
    </source>
</evidence>
<dbReference type="SUPFAM" id="SSF46938">
    <property type="entry name" value="CRAL/TRIO N-terminal domain"/>
    <property type="match status" value="3"/>
</dbReference>
<reference evidence="2" key="2">
    <citation type="submission" date="2020-05" db="UniProtKB">
        <authorList>
            <consortium name="EnsemblMetazoa"/>
        </authorList>
    </citation>
    <scope>IDENTIFICATION</scope>
    <source>
        <strain evidence="2">Indian</strain>
    </source>
</reference>
<evidence type="ECO:0000313" key="2">
    <source>
        <dbReference type="EnsemblMetazoa" id="ASTEI10314-PA"/>
    </source>
</evidence>
<dbReference type="Gene3D" id="3.40.525.10">
    <property type="entry name" value="CRAL-TRIO lipid binding domain"/>
    <property type="match status" value="4"/>
</dbReference>
<dbReference type="VEuPathDB" id="VectorBase:ASTEI20_035220"/>
<feature type="domain" description="CRAL-TRIO" evidence="1">
    <location>
        <begin position="441"/>
        <end position="604"/>
    </location>
</feature>
<dbReference type="GO" id="GO:0016020">
    <property type="term" value="C:membrane"/>
    <property type="evidence" value="ECO:0007669"/>
    <property type="project" value="TreeGrafter"/>
</dbReference>
<reference evidence="3" key="1">
    <citation type="journal article" date="2014" name="Genome Biol.">
        <title>Genome analysis of a major urban malaria vector mosquito, Anopheles stephensi.</title>
        <authorList>
            <person name="Jiang X."/>
            <person name="Peery A."/>
            <person name="Hall A.B."/>
            <person name="Sharma A."/>
            <person name="Chen X.G."/>
            <person name="Waterhouse R.M."/>
            <person name="Komissarov A."/>
            <person name="Riehle M.M."/>
            <person name="Shouche Y."/>
            <person name="Sharakhova M.V."/>
            <person name="Lawson D."/>
            <person name="Pakpour N."/>
            <person name="Arensburger P."/>
            <person name="Davidson V.L."/>
            <person name="Eiglmeier K."/>
            <person name="Emrich S."/>
            <person name="George P."/>
            <person name="Kennedy R.C."/>
            <person name="Mane S.P."/>
            <person name="Maslen G."/>
            <person name="Oringanje C."/>
            <person name="Qi Y."/>
            <person name="Settlage R."/>
            <person name="Tojo M."/>
            <person name="Tubio J.M."/>
            <person name="Unger M.F."/>
            <person name="Wang B."/>
            <person name="Vernick K.D."/>
            <person name="Ribeiro J.M."/>
            <person name="James A.A."/>
            <person name="Michel K."/>
            <person name="Riehle M.A."/>
            <person name="Luckhart S."/>
            <person name="Sharakhov I.V."/>
            <person name="Tu Z."/>
        </authorList>
    </citation>
    <scope>NUCLEOTIDE SEQUENCE [LARGE SCALE GENOMIC DNA]</scope>
    <source>
        <strain evidence="3">Indian</strain>
    </source>
</reference>
<feature type="domain" description="CRAL-TRIO" evidence="1">
    <location>
        <begin position="98"/>
        <end position="261"/>
    </location>
</feature>
<dbReference type="InterPro" id="IPR036865">
    <property type="entry name" value="CRAL-TRIO_dom_sf"/>
</dbReference>
<dbReference type="InterPro" id="IPR011074">
    <property type="entry name" value="CRAL/TRIO_N_dom"/>
</dbReference>
<keyword evidence="3" id="KW-1185">Reference proteome</keyword>
<dbReference type="Gene3D" id="1.10.8.20">
    <property type="entry name" value="N-terminal domain of phosphatidylinositol transfer protein sec14p"/>
    <property type="match status" value="3"/>
</dbReference>
<dbReference type="VEuPathDB" id="VectorBase:ASTE007612"/>
<protein>
    <recommendedName>
        <fullName evidence="1">CRAL-TRIO domain-containing protein</fullName>
    </recommendedName>
</protein>
<dbReference type="GO" id="GO:1902936">
    <property type="term" value="F:phosphatidylinositol bisphosphate binding"/>
    <property type="evidence" value="ECO:0007669"/>
    <property type="project" value="TreeGrafter"/>
</dbReference>
<sequence>MSLNPFDIEVDPPSEELMEIARRELRETPEVRAAAVEELRLLLKDAKDMYFSEEEDFLLIFLRPCHFYADSALKMMRRIAEFKKTNHPLLHALKPEEEKLAFIDHNVVNVLTNRDQKGRRVLLVNCGAAWDPKAVSSEQLFRVFFLIHLVAQLEPATQINGVVVVLDFDGLSLKQVKALSPSFSRRLITFIQDAMPLRLKEVHILKQPYIFNMVWALFKPFIREKLKSRIFFHGMDMRKLHKHIDPSDLPANYGGDRPPINYGGKEWYPCVYNYIDHINQWNTFGFIFFHGNDLRQFQQYISADHLPADYGGNRPTIDYTGRDWYPCVEAQLDHINKYQQMKTIAQPPFDIVTEPASEELLEVSRRELRETPEVREQAIKQLRELLHNATDLNYADDDDFLLIFLRPCHFYPDSALKMMRRIADFKKNNYPLMHNLTPEDEKLSFVDHKIVNVLTNRDKKGRRILIVSCGAVWDPKAVTAEKLFRMFYLVHLVAQLEPATQINGVVIVMDFEGLGLKQVRGLSPSFSKLLLTFLQEAVPLRMKEFHILKQPYIFNMVWTLFKPFIGDKLKKRLYFHGNDMKKLHMHIDPADLPKNYGGTRPALDYGSREWYPCIEKYTEHFHRWNHYGYAAGASQCTADHRSGRSWQMGKFELETAHPSAELLEIAKQELRETPEVRAAAVEELRKLLEAATDLCYPNDEDFLIIFLRPTKFYPESALKLMRNIAEFNKNYKETLYNLMPSDVQNVFIEHNIINILTNRDQSGRRVMIVNMGEPWDPKAVSEEHIFRVLYTIHKLAMLEPATQINGVVVIYDFKGMGMKHVKSMSPGGAKRLLTFIQEASPLRVKGIHFINQPMIFSLVWSLFKPFVKEKLNKRMFFHGDKMAKLHEHVHKEFLPSNYGGTLPALDYGGKEWYPVAEQHLDFIKKWNSCGFK</sequence>
<dbReference type="AlphaFoldDB" id="A0A182YPC8"/>
<dbReference type="VEuPathDB" id="VectorBase:ASTEI10314"/>
<dbReference type="OMA" id="WNELEGC"/>
<feature type="domain" description="CRAL-TRIO" evidence="1">
    <location>
        <begin position="743"/>
        <end position="906"/>
    </location>
</feature>
<dbReference type="InterPro" id="IPR001251">
    <property type="entry name" value="CRAL-TRIO_dom"/>
</dbReference>
<dbReference type="PRINTS" id="PR00180">
    <property type="entry name" value="CRETINALDHBP"/>
</dbReference>
<dbReference type="PANTHER" id="PTHR10174:SF212">
    <property type="entry name" value="MIP26555P1"/>
    <property type="match status" value="1"/>
</dbReference>
<dbReference type="Proteomes" id="UP000076408">
    <property type="component" value="Unassembled WGS sequence"/>
</dbReference>
<dbReference type="EnsemblMetazoa" id="ASTEI10314-RA">
    <property type="protein sequence ID" value="ASTEI10314-PA"/>
    <property type="gene ID" value="ASTEI10314"/>
</dbReference>
<dbReference type="PROSITE" id="PS50191">
    <property type="entry name" value="CRAL_TRIO"/>
    <property type="match status" value="3"/>
</dbReference>